<gene>
    <name evidence="2" type="ORF">D5R95_00060</name>
</gene>
<feature type="transmembrane region" description="Helical" evidence="1">
    <location>
        <begin position="138"/>
        <end position="157"/>
    </location>
</feature>
<keyword evidence="1" id="KW-1133">Transmembrane helix</keyword>
<dbReference type="AlphaFoldDB" id="A0A3R7XW35"/>
<evidence type="ECO:0000313" key="3">
    <source>
        <dbReference type="Proteomes" id="UP000284763"/>
    </source>
</evidence>
<keyword evidence="1" id="KW-0472">Membrane</keyword>
<protein>
    <submittedName>
        <fullName evidence="2">Uncharacterized protein</fullName>
    </submittedName>
</protein>
<name>A0A3R7XW35_9EURY</name>
<reference evidence="2 3" key="1">
    <citation type="submission" date="2018-08" db="EMBL/GenBank/DDBJ databases">
        <title>The metabolism and importance of syntrophic acetate oxidation coupled to methane or sulfide production in haloalkaline environments.</title>
        <authorList>
            <person name="Timmers P.H.A."/>
            <person name="Vavourakis C.D."/>
            <person name="Sorokin D.Y."/>
            <person name="Sinninghe Damste J.S."/>
            <person name="Muyzer G."/>
            <person name="Stams A.J.M."/>
            <person name="Plugge C.M."/>
        </authorList>
    </citation>
    <scope>NUCLEOTIDE SEQUENCE [LARGE SCALE GENOMIC DNA]</scope>
    <source>
        <strain evidence="2">MSAO_Arc3</strain>
    </source>
</reference>
<comment type="caution">
    <text evidence="2">The sequence shown here is derived from an EMBL/GenBank/DDBJ whole genome shotgun (WGS) entry which is preliminary data.</text>
</comment>
<keyword evidence="1" id="KW-0812">Transmembrane</keyword>
<feature type="transmembrane region" description="Helical" evidence="1">
    <location>
        <begin position="12"/>
        <end position="31"/>
    </location>
</feature>
<proteinExistence type="predicted"/>
<dbReference type="Proteomes" id="UP000284763">
    <property type="component" value="Unassembled WGS sequence"/>
</dbReference>
<evidence type="ECO:0000313" key="2">
    <source>
        <dbReference type="EMBL" id="RQD93082.1"/>
    </source>
</evidence>
<evidence type="ECO:0000256" key="1">
    <source>
        <dbReference type="SAM" id="Phobius"/>
    </source>
</evidence>
<dbReference type="EMBL" id="QZAB01000007">
    <property type="protein sequence ID" value="RQD93082.1"/>
    <property type="molecule type" value="Genomic_DNA"/>
</dbReference>
<organism evidence="2 3">
    <name type="scientific">Methanosalsum natronophilum</name>
    <dbReference type="NCBI Taxonomy" id="768733"/>
    <lineage>
        <taxon>Archaea</taxon>
        <taxon>Methanobacteriati</taxon>
        <taxon>Methanobacteriota</taxon>
        <taxon>Stenosarchaea group</taxon>
        <taxon>Methanomicrobia</taxon>
        <taxon>Methanosarcinales</taxon>
        <taxon>Methanosarcinaceae</taxon>
        <taxon>Methanosalsum</taxon>
    </lineage>
</organism>
<sequence length="163" mass="17353">MFVKLKGKCKSLIILQILILFMFVISSLPVATADTPKLPLLAEGTIHVNGEPALEGTEIVVMLDGQVISNSVVEQKGIYGESSSNVLLIPAGLDNYGDLEILVNGMEAEMSGLELMDTASPGDKISDLNIVASNQNNLPAISTMVGVIAILVTIALIRHWPKN</sequence>
<accession>A0A3R7XW35</accession>